<name>X1RKQ8_9ZZZZ</name>
<dbReference type="EMBL" id="BARV01035326">
    <property type="protein sequence ID" value="GAI56124.1"/>
    <property type="molecule type" value="Genomic_DNA"/>
</dbReference>
<protein>
    <submittedName>
        <fullName evidence="1">Uncharacterized protein</fullName>
    </submittedName>
</protein>
<accession>X1RKQ8</accession>
<feature type="non-terminal residue" evidence="1">
    <location>
        <position position="237"/>
    </location>
</feature>
<comment type="caution">
    <text evidence="1">The sequence shown here is derived from an EMBL/GenBank/DDBJ whole genome shotgun (WGS) entry which is preliminary data.</text>
</comment>
<feature type="non-terminal residue" evidence="1">
    <location>
        <position position="1"/>
    </location>
</feature>
<dbReference type="AlphaFoldDB" id="X1RKQ8"/>
<organism evidence="1">
    <name type="scientific">marine sediment metagenome</name>
    <dbReference type="NCBI Taxonomy" id="412755"/>
    <lineage>
        <taxon>unclassified sequences</taxon>
        <taxon>metagenomes</taxon>
        <taxon>ecological metagenomes</taxon>
    </lineage>
</organism>
<sequence length="237" mass="25257">LDWNAPYNVDFVVPPATVSSTNCNLRFHGNSSGDQPITNFPTGRLSHFDNSCMAPPVPVMTPGISYGEEKRTPTAADVNVIIDIGYQSTGIYADVTSPNYSNTLPFGAPGVIGRTDGATPFNAACTNVYNIELCPETDELTINNFLVNDINADTYVGLELLEGSITNLQQGPGNQFTFTATAAGQVTFRYIPVDAAGNLGNITCVYINVTPCLQNCLIPDPCNLVCNPSMDCPDGNC</sequence>
<proteinExistence type="predicted"/>
<evidence type="ECO:0000313" key="1">
    <source>
        <dbReference type="EMBL" id="GAI56124.1"/>
    </source>
</evidence>
<reference evidence="1" key="1">
    <citation type="journal article" date="2014" name="Front. Microbiol.">
        <title>High frequency of phylogenetically diverse reductive dehalogenase-homologous genes in deep subseafloor sedimentary metagenomes.</title>
        <authorList>
            <person name="Kawai M."/>
            <person name="Futagami T."/>
            <person name="Toyoda A."/>
            <person name="Takaki Y."/>
            <person name="Nishi S."/>
            <person name="Hori S."/>
            <person name="Arai W."/>
            <person name="Tsubouchi T."/>
            <person name="Morono Y."/>
            <person name="Uchiyama I."/>
            <person name="Ito T."/>
            <person name="Fujiyama A."/>
            <person name="Inagaki F."/>
            <person name="Takami H."/>
        </authorList>
    </citation>
    <scope>NUCLEOTIDE SEQUENCE</scope>
    <source>
        <strain evidence="1">Expedition CK06-06</strain>
    </source>
</reference>
<gene>
    <name evidence="1" type="ORF">S06H3_55142</name>
</gene>